<dbReference type="PANTHER" id="PTHR34989">
    <property type="entry name" value="PROTEIN HDED"/>
    <property type="match status" value="1"/>
</dbReference>
<feature type="transmembrane region" description="Helical" evidence="1">
    <location>
        <begin position="131"/>
        <end position="153"/>
    </location>
</feature>
<protein>
    <submittedName>
        <fullName evidence="2">Uncharacterized membrane protein HdeD, DUF308 family</fullName>
    </submittedName>
</protein>
<feature type="transmembrane region" description="Helical" evidence="1">
    <location>
        <begin position="101"/>
        <end position="119"/>
    </location>
</feature>
<keyword evidence="3" id="KW-1185">Reference proteome</keyword>
<dbReference type="PANTHER" id="PTHR34989:SF1">
    <property type="entry name" value="PROTEIN HDED"/>
    <property type="match status" value="1"/>
</dbReference>
<dbReference type="Proteomes" id="UP000241595">
    <property type="component" value="Unassembled WGS sequence"/>
</dbReference>
<accession>A0A2U3NAH6</accession>
<gene>
    <name evidence="2" type="ORF">MTAB308_1977</name>
</gene>
<keyword evidence="1" id="KW-1133">Transmembrane helix</keyword>
<feature type="transmembrane region" description="Helical" evidence="1">
    <location>
        <begin position="184"/>
        <end position="207"/>
    </location>
</feature>
<dbReference type="InterPro" id="IPR005325">
    <property type="entry name" value="DUF308_memb"/>
</dbReference>
<evidence type="ECO:0000256" key="1">
    <source>
        <dbReference type="SAM" id="Phobius"/>
    </source>
</evidence>
<keyword evidence="1" id="KW-0472">Membrane</keyword>
<organism evidence="2 3">
    <name type="scientific">Mycobacterium terramassiliense</name>
    <dbReference type="NCBI Taxonomy" id="1841859"/>
    <lineage>
        <taxon>Bacteria</taxon>
        <taxon>Bacillati</taxon>
        <taxon>Actinomycetota</taxon>
        <taxon>Actinomycetes</taxon>
        <taxon>Mycobacteriales</taxon>
        <taxon>Mycobacteriaceae</taxon>
        <taxon>Mycobacterium</taxon>
    </lineage>
</organism>
<evidence type="ECO:0000313" key="2">
    <source>
        <dbReference type="EMBL" id="SPM28490.1"/>
    </source>
</evidence>
<reference evidence="2 3" key="1">
    <citation type="submission" date="2017-01" db="EMBL/GenBank/DDBJ databases">
        <authorList>
            <consortium name="Urmite Genomes"/>
        </authorList>
    </citation>
    <scope>NUCLEOTIDE SEQUENCE [LARGE SCALE GENOMIC DNA]</scope>
    <source>
        <strain evidence="2 3">AB308</strain>
    </source>
</reference>
<dbReference type="GO" id="GO:0005886">
    <property type="term" value="C:plasma membrane"/>
    <property type="evidence" value="ECO:0007669"/>
    <property type="project" value="TreeGrafter"/>
</dbReference>
<dbReference type="InterPro" id="IPR052712">
    <property type="entry name" value="Acid_resist_chaperone_HdeD"/>
</dbReference>
<evidence type="ECO:0000313" key="3">
    <source>
        <dbReference type="Proteomes" id="UP000241595"/>
    </source>
</evidence>
<keyword evidence="1" id="KW-0812">Transmembrane</keyword>
<feature type="transmembrane region" description="Helical" evidence="1">
    <location>
        <begin position="48"/>
        <end position="66"/>
    </location>
</feature>
<proteinExistence type="predicted"/>
<feature type="transmembrane region" description="Helical" evidence="1">
    <location>
        <begin position="72"/>
        <end position="94"/>
    </location>
</feature>
<dbReference type="STRING" id="1841859.GCA_900157385_01973"/>
<sequence>MTHCAIPNCVAKVIFFAIAMANHIVMTNTDQTVFEGPLRQLARSAWQLLLLIGVAAVALGVIVLLWPGKTLFVAGVLFGIYLVVTGIGYVFAAFGTHAGAAMRVLTFITGIVSLVLGFFCFREEFEAVTLLAIWIGISWLFRGMTLFAAALSLDHLPGRGWQALSGLIIVIGGAVLIVSPLRSIAILTLVAGWWLIVIGVMDIISAFQVRGRAKRVAQAVGAAG</sequence>
<name>A0A2U3NAH6_9MYCO</name>
<dbReference type="Pfam" id="PF03729">
    <property type="entry name" value="DUF308"/>
    <property type="match status" value="2"/>
</dbReference>
<dbReference type="EMBL" id="FTRV01000011">
    <property type="protein sequence ID" value="SPM28490.1"/>
    <property type="molecule type" value="Genomic_DNA"/>
</dbReference>
<dbReference type="AlphaFoldDB" id="A0A2U3NAH6"/>
<feature type="transmembrane region" description="Helical" evidence="1">
    <location>
        <begin position="160"/>
        <end position="178"/>
    </location>
</feature>